<keyword evidence="1" id="KW-0175">Coiled coil</keyword>
<comment type="caution">
    <text evidence="2">The sequence shown here is derived from an EMBL/GenBank/DDBJ whole genome shotgun (WGS) entry which is preliminary data.</text>
</comment>
<evidence type="ECO:0000256" key="1">
    <source>
        <dbReference type="SAM" id="Coils"/>
    </source>
</evidence>
<name>A0ABN7NMG1_TIMPD</name>
<keyword evidence="3" id="KW-1185">Reference proteome</keyword>
<reference evidence="2" key="1">
    <citation type="submission" date="2021-03" db="EMBL/GenBank/DDBJ databases">
        <authorList>
            <person name="Tran Van P."/>
        </authorList>
    </citation>
    <scope>NUCLEOTIDE SEQUENCE</scope>
</reference>
<sequence>MKGEAWGMNDYSYGGKQWAKSINTLSQRFRNELEDVGRTKTCSLNDHLEMLMNEIKRTVEVRDQLPATDPSRKDMKIKIEWYQEQLKFIIESETSRLKNENKTMLLIINNPLSNIKLGVNEQMNNLIKPNINKLISKINETKQMMVRHIEDKKAFQKRALDELNVLNKKMMGEEHYVTLIRRVSEDARMKIKTIPNIYLKEYNKVVQNALKEAIGITKLATISYLFSEICFDNPPLPMAGKCIKYHHRFKPMLRRTIENLDNLVDQMMVALDILKTIPMTEQAFTQRFKLRDRILSISKDWKVPPQLEMMIEEIKLNIMEDIRFHGDVLGEFPARNANSLATIIMDLYHQLALALRDIYMNEVDIDVLIQNAMHFIMSVDFLDMYNARENNVKLREQLAQVIRESTVAYEKEQREQLETKFSDVKNKMESLLQRVTIIQNTLSKSIETRSLYREQVAAVYETFKSTLDKLADPEIYDCLAKIIGSLYQQFRQQVTTEYKELFFKMAYDSVNIATLASLTYLYGNIFLDHPIPSSDVSQTLPAIEDLKEKVCFQMKRVQRESLELSVMVATERRRFLSISNGIIEARNTNQELENKIRVGSPVEGLQKTLGNEKKRKDLLLGMVDHKKEEEEPEDDLGLLFEWVQARRDLKKLLQENKELEERLSMPENVEKRDRFQLQFDINALTQLHDNSDRYLVKLQEHVTKMEEGWREYESEVSEQLHDLVNATEQLKTQQVLKLSGFQTFLFKLVAVFEEMDRNDGNMPDHVRTLYTLYKKTIFEGIYCAAHTTLSYVHKRVGGENRPEFSSATMSGIEALEKYLLEQHRHDIEKVDLLRLQLAEITTRSKTLETQMNKLIDHGKQLETIVESRPPTSFPESDNLLMAIEDEKSQINELLDKLQNYQMVLSEIREKMCKNCSRN</sequence>
<proteinExistence type="predicted"/>
<protein>
    <submittedName>
        <fullName evidence="2">Uncharacterized protein</fullName>
    </submittedName>
</protein>
<feature type="coiled-coil region" evidence="1">
    <location>
        <begin position="642"/>
        <end position="669"/>
    </location>
</feature>
<dbReference type="PANTHER" id="PTHR45615">
    <property type="entry name" value="MYOSIN HEAVY CHAIN, NON-MUSCLE"/>
    <property type="match status" value="1"/>
</dbReference>
<dbReference type="PANTHER" id="PTHR45615:SF80">
    <property type="entry name" value="GRIP DOMAIN-CONTAINING PROTEIN"/>
    <property type="match status" value="1"/>
</dbReference>
<dbReference type="EMBL" id="CAJPIN010001414">
    <property type="protein sequence ID" value="CAG2054526.1"/>
    <property type="molecule type" value="Genomic_DNA"/>
</dbReference>
<gene>
    <name evidence="2" type="ORF">TPAB3V08_LOCUS1547</name>
</gene>
<feature type="coiled-coil region" evidence="1">
    <location>
        <begin position="876"/>
        <end position="910"/>
    </location>
</feature>
<evidence type="ECO:0000313" key="2">
    <source>
        <dbReference type="EMBL" id="CAG2054526.1"/>
    </source>
</evidence>
<evidence type="ECO:0000313" key="3">
    <source>
        <dbReference type="Proteomes" id="UP001153148"/>
    </source>
</evidence>
<dbReference type="Proteomes" id="UP001153148">
    <property type="component" value="Unassembled WGS sequence"/>
</dbReference>
<feature type="coiled-coil region" evidence="1">
    <location>
        <begin position="384"/>
        <end position="434"/>
    </location>
</feature>
<accession>A0ABN7NMG1</accession>
<organism evidence="2 3">
    <name type="scientific">Timema podura</name>
    <name type="common">Walking stick</name>
    <dbReference type="NCBI Taxonomy" id="61482"/>
    <lineage>
        <taxon>Eukaryota</taxon>
        <taxon>Metazoa</taxon>
        <taxon>Ecdysozoa</taxon>
        <taxon>Arthropoda</taxon>
        <taxon>Hexapoda</taxon>
        <taxon>Insecta</taxon>
        <taxon>Pterygota</taxon>
        <taxon>Neoptera</taxon>
        <taxon>Polyneoptera</taxon>
        <taxon>Phasmatodea</taxon>
        <taxon>Timematodea</taxon>
        <taxon>Timematoidea</taxon>
        <taxon>Timematidae</taxon>
        <taxon>Timema</taxon>
    </lineage>
</organism>